<evidence type="ECO:0000259" key="2">
    <source>
        <dbReference type="Pfam" id="PF00135"/>
    </source>
</evidence>
<reference evidence="3 4" key="1">
    <citation type="submission" date="2018-05" db="EMBL/GenBank/DDBJ databases">
        <title>Genomic Encyclopedia of Type Strains, Phase IV (KMG-IV): sequencing the most valuable type-strain genomes for metagenomic binning, comparative biology and taxonomic classification.</title>
        <authorList>
            <person name="Goeker M."/>
        </authorList>
    </citation>
    <scope>NUCLEOTIDE SEQUENCE [LARGE SCALE GENOMIC DNA]</scope>
    <source>
        <strain evidence="3 4">DSM 45480</strain>
    </source>
</reference>
<evidence type="ECO:0000313" key="3">
    <source>
        <dbReference type="EMBL" id="PWK83460.1"/>
    </source>
</evidence>
<evidence type="ECO:0000256" key="1">
    <source>
        <dbReference type="ARBA" id="ARBA00010515"/>
    </source>
</evidence>
<evidence type="ECO:0000313" key="4">
    <source>
        <dbReference type="Proteomes" id="UP000246005"/>
    </source>
</evidence>
<dbReference type="PROSITE" id="PS01173">
    <property type="entry name" value="LIPASE_GDXG_HIS"/>
    <property type="match status" value="1"/>
</dbReference>
<dbReference type="PANTHER" id="PTHR11559">
    <property type="entry name" value="CARBOXYLESTERASE"/>
    <property type="match status" value="1"/>
</dbReference>
<dbReference type="InterPro" id="IPR002168">
    <property type="entry name" value="Lipase_GDXG_HIS_AS"/>
</dbReference>
<sequence length="410" mass="43556">MPNRPIVLPLRLPRRIETLWNWLRALTIDDVLINTEGLVRARAVRYATASRFAEPEPLPWDGVITEERGPACPQPPSALASVVGSSVEGLTFDENCQVLSVTAPAGASGLPVMVWFHGGAYVTGSGESTKYDASLLALEGVVVVSVSYRLGIFGYLRDNLGLLDQLVALRWVRDNIAAFGGDPSNVTAFGQSAGADSVYALMLVSDEPLFHRAILQSAPLGARGPERAEMTAALREFVSVDASTSVDDVLAVQKDALSMASARFSPSGGMPFGPVLGEIDLAPAASRIELLVGHTADDASPYVPDQPEAWEIATELVFAGPARQLAADWTTAGGQAATFNFRWRPANAPLGACHCMELPFLFDPAGWSGAGMLAGQEPDPVLAKTVRSLWTGFARNGMDALPSRSLELGE</sequence>
<dbReference type="EMBL" id="QGHB01000011">
    <property type="protein sequence ID" value="PWK83460.1"/>
    <property type="molecule type" value="Genomic_DNA"/>
</dbReference>
<gene>
    <name evidence="3" type="ORF">C8D88_111346</name>
</gene>
<name>A0A316HTU0_9PSEU</name>
<dbReference type="Proteomes" id="UP000246005">
    <property type="component" value="Unassembled WGS sequence"/>
</dbReference>
<organism evidence="3 4">
    <name type="scientific">Lentzea atacamensis</name>
    <dbReference type="NCBI Taxonomy" id="531938"/>
    <lineage>
        <taxon>Bacteria</taxon>
        <taxon>Bacillati</taxon>
        <taxon>Actinomycetota</taxon>
        <taxon>Actinomycetes</taxon>
        <taxon>Pseudonocardiales</taxon>
        <taxon>Pseudonocardiaceae</taxon>
        <taxon>Lentzea</taxon>
    </lineage>
</organism>
<dbReference type="AlphaFoldDB" id="A0A316HTU0"/>
<dbReference type="GO" id="GO:0016787">
    <property type="term" value="F:hydrolase activity"/>
    <property type="evidence" value="ECO:0007669"/>
    <property type="project" value="InterPro"/>
</dbReference>
<proteinExistence type="inferred from homology"/>
<dbReference type="Pfam" id="PF00135">
    <property type="entry name" value="COesterase"/>
    <property type="match status" value="1"/>
</dbReference>
<dbReference type="Gene3D" id="3.40.50.1820">
    <property type="entry name" value="alpha/beta hydrolase"/>
    <property type="match status" value="2"/>
</dbReference>
<dbReference type="SUPFAM" id="SSF53474">
    <property type="entry name" value="alpha/beta-Hydrolases"/>
    <property type="match status" value="1"/>
</dbReference>
<dbReference type="InterPro" id="IPR050309">
    <property type="entry name" value="Type-B_Carboxylest/Lipase"/>
</dbReference>
<feature type="domain" description="Carboxylesterase type B" evidence="2">
    <location>
        <begin position="43"/>
        <end position="219"/>
    </location>
</feature>
<dbReference type="InterPro" id="IPR002018">
    <property type="entry name" value="CarbesteraseB"/>
</dbReference>
<dbReference type="InterPro" id="IPR029058">
    <property type="entry name" value="AB_hydrolase_fold"/>
</dbReference>
<comment type="similarity">
    <text evidence="1">Belongs to the 'GDXG' lipolytic enzyme family.</text>
</comment>
<comment type="caution">
    <text evidence="3">The sequence shown here is derived from an EMBL/GenBank/DDBJ whole genome shotgun (WGS) entry which is preliminary data.</text>
</comment>
<accession>A0A316HTU0</accession>
<protein>
    <submittedName>
        <fullName evidence="3">Carboxylesterase type B</fullName>
    </submittedName>
</protein>